<sequence length="246" mass="26189">MEKGGGKGFSLPTKEPKSSLKSCNWSKGKGGNMANGGKSPMPKEPPPIELKIEPGITPAECQTHDGLRGCTNLTRSPGPDGSTVSRSNYQTSCVSNMYKASVLKPFDKGLQYAKTGARYTNPQSVRRVLEALRKYGVSDGEICLIANVFPETADEAFALVPSLKVRGRSLVRYLLFAARAGGQVCRMQIPLSEGNGDGDGNALTDGALQKQGSLAMLVPASVSGLLSDCAILLPNGLLFFLKNWHK</sequence>
<evidence type="ECO:0000313" key="4">
    <source>
        <dbReference type="EMBL" id="CAK7323366.1"/>
    </source>
</evidence>
<reference evidence="4 5" key="1">
    <citation type="submission" date="2024-01" db="EMBL/GenBank/DDBJ databases">
        <authorList>
            <person name="Waweru B."/>
        </authorList>
    </citation>
    <scope>NUCLEOTIDE SEQUENCE [LARGE SCALE GENOMIC DNA]</scope>
</reference>
<dbReference type="InterPro" id="IPR010997">
    <property type="entry name" value="HRDC-like_sf"/>
</dbReference>
<feature type="region of interest" description="Disordered" evidence="3">
    <location>
        <begin position="1"/>
        <end position="45"/>
    </location>
</feature>
<organism evidence="4 5">
    <name type="scientific">Dovyalis caffra</name>
    <dbReference type="NCBI Taxonomy" id="77055"/>
    <lineage>
        <taxon>Eukaryota</taxon>
        <taxon>Viridiplantae</taxon>
        <taxon>Streptophyta</taxon>
        <taxon>Embryophyta</taxon>
        <taxon>Tracheophyta</taxon>
        <taxon>Spermatophyta</taxon>
        <taxon>Magnoliopsida</taxon>
        <taxon>eudicotyledons</taxon>
        <taxon>Gunneridae</taxon>
        <taxon>Pentapetalae</taxon>
        <taxon>rosids</taxon>
        <taxon>fabids</taxon>
        <taxon>Malpighiales</taxon>
        <taxon>Salicaceae</taxon>
        <taxon>Flacourtieae</taxon>
        <taxon>Dovyalis</taxon>
    </lineage>
</organism>
<proteinExistence type="predicted"/>
<comment type="caution">
    <text evidence="4">The sequence shown here is derived from an EMBL/GenBank/DDBJ whole genome shotgun (WGS) entry which is preliminary data.</text>
</comment>
<dbReference type="GO" id="GO:0000166">
    <property type="term" value="F:nucleotide binding"/>
    <property type="evidence" value="ECO:0007669"/>
    <property type="project" value="InterPro"/>
</dbReference>
<accession>A0AAV1QNQ8</accession>
<dbReference type="Proteomes" id="UP001314170">
    <property type="component" value="Unassembled WGS sequence"/>
</dbReference>
<dbReference type="InterPro" id="IPR045222">
    <property type="entry name" value="Rpb4-like"/>
</dbReference>
<dbReference type="SUPFAM" id="SSF47819">
    <property type="entry name" value="HRDC-like"/>
    <property type="match status" value="1"/>
</dbReference>
<keyword evidence="5" id="KW-1185">Reference proteome</keyword>
<evidence type="ECO:0000256" key="1">
    <source>
        <dbReference type="ARBA" id="ARBA00004123"/>
    </source>
</evidence>
<dbReference type="InterPro" id="IPR005574">
    <property type="entry name" value="Rpb4/RPC9"/>
</dbReference>
<protein>
    <submittedName>
        <fullName evidence="4">Uncharacterized protein</fullName>
    </submittedName>
</protein>
<gene>
    <name evidence="4" type="ORF">DCAF_LOCUS992</name>
</gene>
<dbReference type="EMBL" id="CAWUPB010000079">
    <property type="protein sequence ID" value="CAK7323366.1"/>
    <property type="molecule type" value="Genomic_DNA"/>
</dbReference>
<evidence type="ECO:0000256" key="3">
    <source>
        <dbReference type="SAM" id="MobiDB-lite"/>
    </source>
</evidence>
<evidence type="ECO:0000313" key="5">
    <source>
        <dbReference type="Proteomes" id="UP001314170"/>
    </source>
</evidence>
<comment type="subcellular location">
    <subcellularLocation>
        <location evidence="1">Nucleus</location>
    </subcellularLocation>
</comment>
<dbReference type="GO" id="GO:0005634">
    <property type="term" value="C:nucleus"/>
    <property type="evidence" value="ECO:0007669"/>
    <property type="project" value="UniProtKB-SubCell"/>
</dbReference>
<keyword evidence="2" id="KW-0539">Nucleus</keyword>
<dbReference type="Gene3D" id="1.20.1250.40">
    <property type="match status" value="1"/>
</dbReference>
<dbReference type="GO" id="GO:0006352">
    <property type="term" value="P:DNA-templated transcription initiation"/>
    <property type="evidence" value="ECO:0007669"/>
    <property type="project" value="InterPro"/>
</dbReference>
<dbReference type="AlphaFoldDB" id="A0AAV1QNQ8"/>
<dbReference type="PANTHER" id="PTHR21297">
    <property type="entry name" value="DNA-DIRECTED RNA POLYMERASE II"/>
    <property type="match status" value="1"/>
</dbReference>
<name>A0AAV1QNQ8_9ROSI</name>
<dbReference type="Pfam" id="PF03874">
    <property type="entry name" value="RNA_pol_Rpb4"/>
    <property type="match status" value="1"/>
</dbReference>
<evidence type="ECO:0000256" key="2">
    <source>
        <dbReference type="ARBA" id="ARBA00023242"/>
    </source>
</evidence>
<dbReference type="InterPro" id="IPR038324">
    <property type="entry name" value="Rpb4/RPC9_sf"/>
</dbReference>
<dbReference type="GO" id="GO:0030880">
    <property type="term" value="C:RNA polymerase complex"/>
    <property type="evidence" value="ECO:0007669"/>
    <property type="project" value="InterPro"/>
</dbReference>